<reference evidence="2" key="1">
    <citation type="journal article" date="2015" name="Nature">
        <title>Complex archaea that bridge the gap between prokaryotes and eukaryotes.</title>
        <authorList>
            <person name="Spang A."/>
            <person name="Saw J.H."/>
            <person name="Jorgensen S.L."/>
            <person name="Zaremba-Niedzwiedzka K."/>
            <person name="Martijn J."/>
            <person name="Lind A.E."/>
            <person name="van Eijk R."/>
            <person name="Schleper C."/>
            <person name="Guy L."/>
            <person name="Ettema T.J."/>
        </authorList>
    </citation>
    <scope>NUCLEOTIDE SEQUENCE</scope>
</reference>
<comment type="caution">
    <text evidence="2">The sequence shown here is derived from an EMBL/GenBank/DDBJ whole genome shotgun (WGS) entry which is preliminary data.</text>
</comment>
<proteinExistence type="predicted"/>
<name>A0A0F9G8G4_9ZZZZ</name>
<evidence type="ECO:0000256" key="1">
    <source>
        <dbReference type="SAM" id="MobiDB-lite"/>
    </source>
</evidence>
<evidence type="ECO:0000313" key="2">
    <source>
        <dbReference type="EMBL" id="KKL86681.1"/>
    </source>
</evidence>
<feature type="compositionally biased region" description="Basic and acidic residues" evidence="1">
    <location>
        <begin position="76"/>
        <end position="88"/>
    </location>
</feature>
<accession>A0A0F9G8G4</accession>
<dbReference type="EMBL" id="LAZR01021041">
    <property type="protein sequence ID" value="KKL86681.1"/>
    <property type="molecule type" value="Genomic_DNA"/>
</dbReference>
<gene>
    <name evidence="2" type="ORF">LCGC14_1942310</name>
</gene>
<feature type="non-terminal residue" evidence="2">
    <location>
        <position position="1"/>
    </location>
</feature>
<dbReference type="Pfam" id="PF25209">
    <property type="entry name" value="Phage_capsid_4"/>
    <property type="match status" value="1"/>
</dbReference>
<feature type="region of interest" description="Disordered" evidence="1">
    <location>
        <begin position="517"/>
        <end position="542"/>
    </location>
</feature>
<evidence type="ECO:0008006" key="3">
    <source>
        <dbReference type="Google" id="ProtNLM"/>
    </source>
</evidence>
<organism evidence="2">
    <name type="scientific">marine sediment metagenome</name>
    <dbReference type="NCBI Taxonomy" id="412755"/>
    <lineage>
        <taxon>unclassified sequences</taxon>
        <taxon>metagenomes</taxon>
        <taxon>ecological metagenomes</taxon>
    </lineage>
</organism>
<sequence>TEEEGKLPVFRATDWEPYELSLTPMGADDGAGVRSGDLATNPCDFVLDQEIRQMPSKKPAAETNAPVDAPTGISEADAKKREADAKKNERERVLAIRHLGDSLELTDEFVARAISEGLELDDVRAQAIDLHAAQRRETAPVEQIDGRVELGQDRARTGMVDGVRNALMHRADPGRNALEDVGRPFAGRTLMEMARRALELRGVKTDGLSKRMIAGIALGLEQRAGMHSTSDFPLILADVAGKTLRRAYDEAPQTFAAWARRTTLPDFKQAKRTQLGEAPTMPVVLEGAEYTYGTIGEGREVYNLITYGRKFALTRQTLINDDLDAFTRLPMMFGRAARDLESNLVYDHFLSNPDMGDSVALFHADHSNVGTGVISISSIGAGRTAMRKQTGLDGAQKINAAPRFLLVPASLETIAQQFVAQIAPDAAGNVNPFAGNLTPIVEPRLDDESAVRQRAGDGLEVGDRIEQVHRDRAADAMRTAQLKPLALALEVVRVHAPGVTVDVDEHRRRTAVAHGVGRGDVGQRRHQDDIALGDAEPEHREV</sequence>
<protein>
    <recommendedName>
        <fullName evidence="3">Bacteriophage Mu GpT domain-containing protein</fullName>
    </recommendedName>
</protein>
<dbReference type="AlphaFoldDB" id="A0A0F9G8G4"/>
<feature type="region of interest" description="Disordered" evidence="1">
    <location>
        <begin position="52"/>
        <end position="88"/>
    </location>
</feature>